<feature type="binding site" evidence="8">
    <location>
        <position position="216"/>
    </location>
    <ligand>
        <name>substrate</name>
    </ligand>
</feature>
<dbReference type="AlphaFoldDB" id="A0A7M2WYN3"/>
<feature type="domain" description="Gcp-like" evidence="9">
    <location>
        <begin position="25"/>
        <end position="71"/>
    </location>
</feature>
<dbReference type="PANTHER" id="PTHR11735:SF6">
    <property type="entry name" value="TRNA N6-ADENOSINE THREONYLCARBAMOYLTRANSFERASE, MITOCHONDRIAL"/>
    <property type="match status" value="1"/>
</dbReference>
<dbReference type="InterPro" id="IPR043129">
    <property type="entry name" value="ATPase_NBD"/>
</dbReference>
<evidence type="ECO:0000256" key="4">
    <source>
        <dbReference type="ARBA" id="ARBA00022723"/>
    </source>
</evidence>
<dbReference type="Proteomes" id="UP000593765">
    <property type="component" value="Chromosome"/>
</dbReference>
<feature type="binding site" evidence="8">
    <location>
        <position position="203"/>
    </location>
    <ligand>
        <name>substrate</name>
    </ligand>
</feature>
<keyword evidence="6 8" id="KW-0012">Acyltransferase</keyword>
<dbReference type="Pfam" id="PF00814">
    <property type="entry name" value="TsaD"/>
    <property type="match status" value="2"/>
</dbReference>
<dbReference type="InterPro" id="IPR000905">
    <property type="entry name" value="Gcp-like_dom"/>
</dbReference>
<comment type="subcellular location">
    <subcellularLocation>
        <location evidence="8">Cytoplasm</location>
    </subcellularLocation>
</comment>
<evidence type="ECO:0000259" key="9">
    <source>
        <dbReference type="Pfam" id="PF00814"/>
    </source>
</evidence>
<evidence type="ECO:0000256" key="3">
    <source>
        <dbReference type="ARBA" id="ARBA00022694"/>
    </source>
</evidence>
<feature type="domain" description="Gcp-like" evidence="9">
    <location>
        <begin position="107"/>
        <end position="368"/>
    </location>
</feature>
<dbReference type="RefSeq" id="WP_206293014.1">
    <property type="nucleotide sequence ID" value="NZ_CP063458.1"/>
</dbReference>
<name>A0A7M2WYN3_9BACT</name>
<dbReference type="SUPFAM" id="SSF53067">
    <property type="entry name" value="Actin-like ATPase domain"/>
    <property type="match status" value="2"/>
</dbReference>
<organism evidence="10 11">
    <name type="scientific">Humisphaera borealis</name>
    <dbReference type="NCBI Taxonomy" id="2807512"/>
    <lineage>
        <taxon>Bacteria</taxon>
        <taxon>Pseudomonadati</taxon>
        <taxon>Planctomycetota</taxon>
        <taxon>Phycisphaerae</taxon>
        <taxon>Tepidisphaerales</taxon>
        <taxon>Tepidisphaeraceae</taxon>
        <taxon>Humisphaera</taxon>
    </lineage>
</organism>
<dbReference type="CDD" id="cd24133">
    <property type="entry name" value="ASKHA_NBD_TsaD_bac"/>
    <property type="match status" value="1"/>
</dbReference>
<dbReference type="Gene3D" id="3.30.420.40">
    <property type="match status" value="2"/>
</dbReference>
<evidence type="ECO:0000256" key="7">
    <source>
        <dbReference type="ARBA" id="ARBA00048117"/>
    </source>
</evidence>
<accession>A0A7M2WYN3</accession>
<proteinExistence type="inferred from homology"/>
<dbReference type="GO" id="GO:0005506">
    <property type="term" value="F:iron ion binding"/>
    <property type="evidence" value="ECO:0007669"/>
    <property type="project" value="UniProtKB-UniRule"/>
</dbReference>
<keyword evidence="4 8" id="KW-0479">Metal-binding</keyword>
<dbReference type="FunFam" id="3.30.420.40:FF:000040">
    <property type="entry name" value="tRNA N6-adenosine threonylcarbamoyltransferase"/>
    <property type="match status" value="1"/>
</dbReference>
<comment type="cofactor">
    <cofactor evidence="8">
        <name>Fe(2+)</name>
        <dbReference type="ChEBI" id="CHEBI:29033"/>
    </cofactor>
    <text evidence="8">Binds 1 Fe(2+) ion per subunit.</text>
</comment>
<feature type="binding site" evidence="8">
    <location>
        <position position="324"/>
    </location>
    <ligand>
        <name>substrate</name>
    </ligand>
</feature>
<dbReference type="InterPro" id="IPR022450">
    <property type="entry name" value="TsaD"/>
</dbReference>
<evidence type="ECO:0000256" key="2">
    <source>
        <dbReference type="ARBA" id="ARBA00022679"/>
    </source>
</evidence>
<protein>
    <recommendedName>
        <fullName evidence="8">tRNA N6-adenosine threonylcarbamoyltransferase</fullName>
        <ecNumber evidence="8">2.3.1.234</ecNumber>
    </recommendedName>
    <alternativeName>
        <fullName evidence="8">N6-L-threonylcarbamoyladenine synthase</fullName>
        <shortName evidence="8">t(6)A synthase</shortName>
    </alternativeName>
    <alternativeName>
        <fullName evidence="8">t(6)A37 threonylcarbamoyladenosine biosynthesis protein TsaD</fullName>
    </alternativeName>
    <alternativeName>
        <fullName evidence="8">tRNA threonylcarbamoyladenosine biosynthesis protein TsaD</fullName>
    </alternativeName>
</protein>
<feature type="binding site" evidence="8">
    <location>
        <begin position="170"/>
        <end position="174"/>
    </location>
    <ligand>
        <name>substrate</name>
    </ligand>
</feature>
<evidence type="ECO:0000256" key="8">
    <source>
        <dbReference type="HAMAP-Rule" id="MF_01445"/>
    </source>
</evidence>
<dbReference type="InterPro" id="IPR017860">
    <property type="entry name" value="Peptidase_M22_CS"/>
</dbReference>
<dbReference type="EC" id="2.3.1.234" evidence="8"/>
<dbReference type="GO" id="GO:0005737">
    <property type="term" value="C:cytoplasm"/>
    <property type="evidence" value="ECO:0007669"/>
    <property type="project" value="UniProtKB-SubCell"/>
</dbReference>
<dbReference type="NCBIfam" id="TIGR00329">
    <property type="entry name" value="gcp_kae1"/>
    <property type="match status" value="1"/>
</dbReference>
<comment type="catalytic activity">
    <reaction evidence="7 8">
        <text>L-threonylcarbamoyladenylate + adenosine(37) in tRNA = N(6)-L-threonylcarbamoyladenosine(37) in tRNA + AMP + H(+)</text>
        <dbReference type="Rhea" id="RHEA:37059"/>
        <dbReference type="Rhea" id="RHEA-COMP:10162"/>
        <dbReference type="Rhea" id="RHEA-COMP:10163"/>
        <dbReference type="ChEBI" id="CHEBI:15378"/>
        <dbReference type="ChEBI" id="CHEBI:73682"/>
        <dbReference type="ChEBI" id="CHEBI:74411"/>
        <dbReference type="ChEBI" id="CHEBI:74418"/>
        <dbReference type="ChEBI" id="CHEBI:456215"/>
        <dbReference type="EC" id="2.3.1.234"/>
    </reaction>
</comment>
<dbReference type="GO" id="GO:0002949">
    <property type="term" value="P:tRNA threonylcarbamoyladenosine modification"/>
    <property type="evidence" value="ECO:0007669"/>
    <property type="project" value="UniProtKB-UniRule"/>
</dbReference>
<evidence type="ECO:0000256" key="1">
    <source>
        <dbReference type="ARBA" id="ARBA00022490"/>
    </source>
</evidence>
<keyword evidence="5 8" id="KW-0408">Iron</keyword>
<evidence type="ECO:0000256" key="6">
    <source>
        <dbReference type="ARBA" id="ARBA00023315"/>
    </source>
</evidence>
<feature type="binding site" evidence="8">
    <location>
        <position position="363"/>
    </location>
    <ligand>
        <name>Fe cation</name>
        <dbReference type="ChEBI" id="CHEBI:24875"/>
    </ligand>
</feature>
<comment type="function">
    <text evidence="8">Required for the formation of a threonylcarbamoyl group on adenosine at position 37 (t(6)A37) in tRNAs that read codons beginning with adenine. Is involved in the transfer of the threonylcarbamoyl moiety of threonylcarbamoyl-AMP (TC-AMP) to the N6 group of A37, together with TsaE and TsaB. TsaD likely plays a direct catalytic role in this reaction.</text>
</comment>
<evidence type="ECO:0000256" key="5">
    <source>
        <dbReference type="ARBA" id="ARBA00023004"/>
    </source>
</evidence>
<reference evidence="10 11" key="1">
    <citation type="submission" date="2020-10" db="EMBL/GenBank/DDBJ databases">
        <title>Wide distribution of Phycisphaera-like planctomycetes from WD2101 soil group in peatlands and genome analysis of the first cultivated representative.</title>
        <authorList>
            <person name="Dedysh S.N."/>
            <person name="Beletsky A.V."/>
            <person name="Ivanova A."/>
            <person name="Kulichevskaya I.S."/>
            <person name="Suzina N.E."/>
            <person name="Philippov D.A."/>
            <person name="Rakitin A.L."/>
            <person name="Mardanov A.V."/>
            <person name="Ravin N.V."/>
        </authorList>
    </citation>
    <scope>NUCLEOTIDE SEQUENCE [LARGE SCALE GENOMIC DNA]</scope>
    <source>
        <strain evidence="10 11">M1803</strain>
    </source>
</reference>
<feature type="binding site" evidence="8">
    <location>
        <position position="220"/>
    </location>
    <ligand>
        <name>substrate</name>
    </ligand>
</feature>
<sequence>MPRILAIESTCDETAAAVVEDGWRVLSNVVATQIDLHAKYRGVVPEIACRAHIENILPVIQEAIAHGQVAPATGSGVSQPMAPEVGLTESRASASDSSFILPPSSFDFDAVAVAHRPGLVGSLLIGVTAAKTLAWSLGKPLIGVDHVHAHLYSVVLEKNEHPPMPAIGLVCSGGHTALYLVKSWTDVTLIGSTIDDAVGEAYDKVAAILGLGYPGGPHIDRLAATGDPKAIAFPRPLLGPGSLDFSFSGLKTAVLYAVRGVPTKDGPHIRDERHQPPAPTGQRLADVCASFQQACVDVIVKKLKRAAEKYGAKSILIGGGVSANRGLRAALQGGGTASTSGGTVVSPVLRLPVYFPPLKYCTDNAAMSGGLAHVYFEQRRFSELSLDAITFSQFAR</sequence>
<dbReference type="GO" id="GO:0061711">
    <property type="term" value="F:tRNA N(6)-L-threonylcarbamoyladenine synthase activity"/>
    <property type="evidence" value="ECO:0007669"/>
    <property type="project" value="UniProtKB-EC"/>
</dbReference>
<dbReference type="EMBL" id="CP063458">
    <property type="protein sequence ID" value="QOV89951.1"/>
    <property type="molecule type" value="Genomic_DNA"/>
</dbReference>
<feature type="binding site" evidence="8">
    <location>
        <position position="150"/>
    </location>
    <ligand>
        <name>Fe cation</name>
        <dbReference type="ChEBI" id="CHEBI:24875"/>
    </ligand>
</feature>
<evidence type="ECO:0000313" key="11">
    <source>
        <dbReference type="Proteomes" id="UP000593765"/>
    </source>
</evidence>
<keyword evidence="1 8" id="KW-0963">Cytoplasm</keyword>
<keyword evidence="2 8" id="KW-0808">Transferase</keyword>
<dbReference type="PANTHER" id="PTHR11735">
    <property type="entry name" value="TRNA N6-ADENOSINE THREONYLCARBAMOYLTRANSFERASE"/>
    <property type="match status" value="1"/>
</dbReference>
<evidence type="ECO:0000313" key="10">
    <source>
        <dbReference type="EMBL" id="QOV89951.1"/>
    </source>
</evidence>
<dbReference type="InterPro" id="IPR017861">
    <property type="entry name" value="KAE1/TsaD"/>
</dbReference>
<dbReference type="PROSITE" id="PS01016">
    <property type="entry name" value="GLYCOPROTEASE"/>
    <property type="match status" value="1"/>
</dbReference>
<keyword evidence="11" id="KW-1185">Reference proteome</keyword>
<dbReference type="PRINTS" id="PR00789">
    <property type="entry name" value="OSIALOPTASE"/>
</dbReference>
<comment type="similarity">
    <text evidence="8">Belongs to the KAE1 / TsaD family.</text>
</comment>
<dbReference type="KEGG" id="hbs:IPV69_00835"/>
<gene>
    <name evidence="8 10" type="primary">tsaD</name>
    <name evidence="10" type="ORF">IPV69_00835</name>
</gene>
<feature type="binding site" evidence="8">
    <location>
        <position position="146"/>
    </location>
    <ligand>
        <name>Fe cation</name>
        <dbReference type="ChEBI" id="CHEBI:24875"/>
    </ligand>
</feature>
<keyword evidence="3 8" id="KW-0819">tRNA processing</keyword>
<dbReference type="HAMAP" id="MF_01445">
    <property type="entry name" value="TsaD"/>
    <property type="match status" value="1"/>
</dbReference>